<dbReference type="EMBL" id="BMMA01000047">
    <property type="protein sequence ID" value="GGI92948.1"/>
    <property type="molecule type" value="Genomic_DNA"/>
</dbReference>
<dbReference type="InterPro" id="IPR001525">
    <property type="entry name" value="C5_MeTfrase"/>
</dbReference>
<dbReference type="AlphaFoldDB" id="A0AAV4K7P5"/>
<evidence type="ECO:0000313" key="8">
    <source>
        <dbReference type="EMBL" id="GGP31175.1"/>
    </source>
</evidence>
<dbReference type="SUPFAM" id="SSF53335">
    <property type="entry name" value="S-adenosyl-L-methionine-dependent methyltransferases"/>
    <property type="match status" value="1"/>
</dbReference>
<keyword evidence="3 6" id="KW-0808">Transferase</keyword>
<evidence type="ECO:0000313" key="7">
    <source>
        <dbReference type="EMBL" id="GGI92948.1"/>
    </source>
</evidence>
<reference evidence="9" key="3">
    <citation type="journal article" date="2019" name="Int. J. Syst. Evol. Microbiol.">
        <title>The Global Catalogue of Microorganisms (GCM) 10K type strain sequencing project: providing services to taxonomists for standard genome sequencing and annotation.</title>
        <authorList>
            <consortium name="The Broad Institute Genomics Platform"/>
            <consortium name="The Broad Institute Genome Sequencing Center for Infectious Disease"/>
            <person name="Wu L."/>
            <person name="Ma J."/>
        </authorList>
    </citation>
    <scope>NUCLEOTIDE SEQUENCE [LARGE SCALE GENOMIC DNA]</scope>
    <source>
        <strain evidence="9">CGMCC 1.8884</strain>
    </source>
</reference>
<dbReference type="Pfam" id="PF00145">
    <property type="entry name" value="DNA_methylase"/>
    <property type="match status" value="2"/>
</dbReference>
<reference evidence="7" key="4">
    <citation type="submission" date="2023-08" db="EMBL/GenBank/DDBJ databases">
        <authorList>
            <person name="Sun Q."/>
            <person name="Zhou Y."/>
        </authorList>
    </citation>
    <scope>NUCLEOTIDE SEQUENCE</scope>
    <source>
        <strain evidence="8">CGMCC 1.8884</strain>
        <strain evidence="7">CGMCC 1.8885</strain>
    </source>
</reference>
<dbReference type="PANTHER" id="PTHR10629:SF52">
    <property type="entry name" value="DNA (CYTOSINE-5)-METHYLTRANSFERASE 1"/>
    <property type="match status" value="1"/>
</dbReference>
<dbReference type="PROSITE" id="PS51679">
    <property type="entry name" value="SAM_MT_C5"/>
    <property type="match status" value="1"/>
</dbReference>
<dbReference type="GO" id="GO:0032259">
    <property type="term" value="P:methylation"/>
    <property type="evidence" value="ECO:0007669"/>
    <property type="project" value="UniProtKB-KW"/>
</dbReference>
<reference evidence="7" key="2">
    <citation type="journal article" date="2014" name="Int. J. Syst. Evol. Microbiol.">
        <title>Complete genome sequence of Corynebacterium casei LMG S-19264T (=DSM 44701T), isolated from a smear-ripened cheese.</title>
        <authorList>
            <consortium name="US DOE Joint Genome Institute (JGI-PGF)"/>
            <person name="Walter F."/>
            <person name="Albersmeier A."/>
            <person name="Kalinowski J."/>
            <person name="Ruckert C."/>
        </authorList>
    </citation>
    <scope>NUCLEOTIDE SEQUENCE</scope>
    <source>
        <strain evidence="7">CGMCC 1.8885</strain>
    </source>
</reference>
<evidence type="ECO:0000256" key="5">
    <source>
        <dbReference type="ARBA" id="ARBA00022747"/>
    </source>
</evidence>
<gene>
    <name evidence="8" type="ORF">GCM10008021_28260</name>
    <name evidence="7" type="ORF">GCM10010914_29260</name>
</gene>
<dbReference type="PRINTS" id="PR00105">
    <property type="entry name" value="C5METTRFRASE"/>
</dbReference>
<dbReference type="InterPro" id="IPR050390">
    <property type="entry name" value="C5-Methyltransferase"/>
</dbReference>
<evidence type="ECO:0000313" key="9">
    <source>
        <dbReference type="Proteomes" id="UP000630135"/>
    </source>
</evidence>
<accession>A0AAV4K7P5</accession>
<feature type="active site" evidence="6">
    <location>
        <position position="90"/>
    </location>
</feature>
<dbReference type="GO" id="GO:0003677">
    <property type="term" value="F:DNA binding"/>
    <property type="evidence" value="ECO:0007669"/>
    <property type="project" value="TreeGrafter"/>
</dbReference>
<evidence type="ECO:0000313" key="10">
    <source>
        <dbReference type="Proteomes" id="UP000652720"/>
    </source>
</evidence>
<dbReference type="RefSeq" id="WP_017871450.1">
    <property type="nucleotide sequence ID" value="NZ_BMLZ01000055.1"/>
</dbReference>
<dbReference type="EMBL" id="BMLZ01000055">
    <property type="protein sequence ID" value="GGP31175.1"/>
    <property type="molecule type" value="Genomic_DNA"/>
</dbReference>
<dbReference type="Gene3D" id="3.90.120.10">
    <property type="entry name" value="DNA Methylase, subunit A, domain 2"/>
    <property type="match status" value="1"/>
</dbReference>
<organism evidence="7 10">
    <name type="scientific">Deinococcus wulumuqiensis</name>
    <dbReference type="NCBI Taxonomy" id="980427"/>
    <lineage>
        <taxon>Bacteria</taxon>
        <taxon>Thermotogati</taxon>
        <taxon>Deinococcota</taxon>
        <taxon>Deinococci</taxon>
        <taxon>Deinococcales</taxon>
        <taxon>Deinococcaceae</taxon>
        <taxon>Deinococcus</taxon>
    </lineage>
</organism>
<reference evidence="8" key="1">
    <citation type="journal article" date="2014" name="Int. J. Syst. Evol. Microbiol.">
        <title>Complete genome of a new Firmicutes species belonging to the dominant human colonic microbiota ('Ruminococcus bicirculans') reveals two chromosomes and a selective capacity to utilize plant glucans.</title>
        <authorList>
            <consortium name="NISC Comparative Sequencing Program"/>
            <person name="Wegmann U."/>
            <person name="Louis P."/>
            <person name="Goesmann A."/>
            <person name="Henrissat B."/>
            <person name="Duncan S.H."/>
            <person name="Flint H.J."/>
        </authorList>
    </citation>
    <scope>NUCLEOTIDE SEQUENCE</scope>
    <source>
        <strain evidence="8">CGMCC 1.8884</strain>
    </source>
</reference>
<evidence type="ECO:0000256" key="2">
    <source>
        <dbReference type="ARBA" id="ARBA00022603"/>
    </source>
</evidence>
<proteinExistence type="inferred from homology"/>
<keyword evidence="2 6" id="KW-0489">Methyltransferase</keyword>
<evidence type="ECO:0000256" key="3">
    <source>
        <dbReference type="ARBA" id="ARBA00022679"/>
    </source>
</evidence>
<keyword evidence="5" id="KW-0680">Restriction system</keyword>
<comment type="similarity">
    <text evidence="6">Belongs to the class I-like SAM-binding methyltransferase superfamily. C5-methyltransferase family.</text>
</comment>
<evidence type="ECO:0000256" key="6">
    <source>
        <dbReference type="PROSITE-ProRule" id="PRU01016"/>
    </source>
</evidence>
<evidence type="ECO:0000256" key="4">
    <source>
        <dbReference type="ARBA" id="ARBA00022691"/>
    </source>
</evidence>
<dbReference type="EC" id="2.1.1.37" evidence="1"/>
<keyword evidence="9" id="KW-1185">Reference proteome</keyword>
<dbReference type="GeneID" id="59165376"/>
<dbReference type="InterPro" id="IPR018117">
    <property type="entry name" value="C5_DNA_meth_AS"/>
</dbReference>
<dbReference type="GO" id="GO:0003886">
    <property type="term" value="F:DNA (cytosine-5-)-methyltransferase activity"/>
    <property type="evidence" value="ECO:0007669"/>
    <property type="project" value="UniProtKB-EC"/>
</dbReference>
<dbReference type="Gene3D" id="3.40.50.150">
    <property type="entry name" value="Vaccinia Virus protein VP39"/>
    <property type="match status" value="1"/>
</dbReference>
<sequence>MQVKQQSGNDTLTALELFAGAEGLAVGVHQAGFEHLGLIEWERYAVATLRLNSERVLGTDPARVIHAAAQSIDYSAFAGRVDLLSGGPPCQPFSTGGAGGGQTDPRNMFPTFLDAVKQVRPRAVLLENVKGLTQAKFAPYMEYIQLRLRFPCCPLDPEASWQEQLEVLKRVRPADFADEEKYALAVRLIDTADYGVPQRRERVFFLALRADLGLEPAFPGPTRSKLALMHDQWVTGDSWLRHGLRPVEPLGKRDRTIRAALQAQAPRLPPDGRRPWRTVRDAIQDLPAPVPRGVAPQVINHVQHPGARIYPPRHIGSVPDMPAKALKAGMHGHGTPGGENVLNAEHEGVLRYFTTREAARLQTFPDEWEFLGTWGACIQQLGNAVPAQLGEIFASSIRTQLLSVRS</sequence>
<keyword evidence="4 6" id="KW-0949">S-adenosyl-L-methionine</keyword>
<dbReference type="PROSITE" id="PS00094">
    <property type="entry name" value="C5_MTASE_1"/>
    <property type="match status" value="1"/>
</dbReference>
<dbReference type="PANTHER" id="PTHR10629">
    <property type="entry name" value="CYTOSINE-SPECIFIC METHYLTRANSFERASE"/>
    <property type="match status" value="1"/>
</dbReference>
<dbReference type="Proteomes" id="UP000652720">
    <property type="component" value="Unassembled WGS sequence"/>
</dbReference>
<protein>
    <recommendedName>
        <fullName evidence="1">DNA (cytosine-5-)-methyltransferase</fullName>
        <ecNumber evidence="1">2.1.1.37</ecNumber>
    </recommendedName>
</protein>
<name>A0AAV4K7P5_9DEIO</name>
<dbReference type="Proteomes" id="UP000630135">
    <property type="component" value="Unassembled WGS sequence"/>
</dbReference>
<dbReference type="GO" id="GO:0009307">
    <property type="term" value="P:DNA restriction-modification system"/>
    <property type="evidence" value="ECO:0007669"/>
    <property type="project" value="UniProtKB-KW"/>
</dbReference>
<evidence type="ECO:0000256" key="1">
    <source>
        <dbReference type="ARBA" id="ARBA00011975"/>
    </source>
</evidence>
<dbReference type="GO" id="GO:0044027">
    <property type="term" value="P:negative regulation of gene expression via chromosomal CpG island methylation"/>
    <property type="evidence" value="ECO:0007669"/>
    <property type="project" value="TreeGrafter"/>
</dbReference>
<comment type="caution">
    <text evidence="7">The sequence shown here is derived from an EMBL/GenBank/DDBJ whole genome shotgun (WGS) entry which is preliminary data.</text>
</comment>
<dbReference type="InterPro" id="IPR029063">
    <property type="entry name" value="SAM-dependent_MTases_sf"/>
</dbReference>